<dbReference type="AlphaFoldDB" id="A0A0K0CW71"/>
<dbReference type="WBParaSite" id="ACAC_0000165701-mRNA-1">
    <property type="protein sequence ID" value="ACAC_0000165701-mRNA-1"/>
    <property type="gene ID" value="ACAC_0000165701"/>
</dbReference>
<evidence type="ECO:0000313" key="2">
    <source>
        <dbReference type="WBParaSite" id="ACAC_0000165701-mRNA-1"/>
    </source>
</evidence>
<sequence>MTLVNFDAFSSNRVVLNNLMRILEYQYQVFLIDTKARVMKLLVVTPVFLLVSTDAFLFGNVGCGCSPQPTSCDGYVTPKPYYRVPPKPYYPEPPKPYYPEPPRPYYPEPPKPYYPEPPKPYYPEPPKPYYPEPAKPYYREPPRPYYTPAPYYVSSSGKFVASKKCKRLHFS</sequence>
<dbReference type="PRINTS" id="PR01217">
    <property type="entry name" value="PRICHEXTENSN"/>
</dbReference>
<reference evidence="1" key="1">
    <citation type="submission" date="2012-09" db="EMBL/GenBank/DDBJ databases">
        <authorList>
            <person name="Martin A.A."/>
        </authorList>
    </citation>
    <scope>NUCLEOTIDE SEQUENCE</scope>
</reference>
<accession>A0A0K0CW71</accession>
<dbReference type="Proteomes" id="UP000035642">
    <property type="component" value="Unassembled WGS sequence"/>
</dbReference>
<evidence type="ECO:0000313" key="1">
    <source>
        <dbReference type="Proteomes" id="UP000035642"/>
    </source>
</evidence>
<proteinExistence type="predicted"/>
<organism evidence="1 2">
    <name type="scientific">Angiostrongylus cantonensis</name>
    <name type="common">Rat lungworm</name>
    <dbReference type="NCBI Taxonomy" id="6313"/>
    <lineage>
        <taxon>Eukaryota</taxon>
        <taxon>Metazoa</taxon>
        <taxon>Ecdysozoa</taxon>
        <taxon>Nematoda</taxon>
        <taxon>Chromadorea</taxon>
        <taxon>Rhabditida</taxon>
        <taxon>Rhabditina</taxon>
        <taxon>Rhabditomorpha</taxon>
        <taxon>Strongyloidea</taxon>
        <taxon>Metastrongylidae</taxon>
        <taxon>Angiostrongylus</taxon>
    </lineage>
</organism>
<name>A0A0K0CW71_ANGCA</name>
<keyword evidence="1" id="KW-1185">Reference proteome</keyword>
<protein>
    <submittedName>
        <fullName evidence="2">Extensin-like</fullName>
    </submittedName>
</protein>
<reference evidence="2" key="2">
    <citation type="submission" date="2017-02" db="UniProtKB">
        <authorList>
            <consortium name="WormBaseParasite"/>
        </authorList>
    </citation>
    <scope>IDENTIFICATION</scope>
</reference>